<accession>A0A397SGJ2</accession>
<comment type="caution">
    <text evidence="1">The sequence shown here is derived from an EMBL/GenBank/DDBJ whole genome shotgun (WGS) entry which is preliminary data.</text>
</comment>
<evidence type="ECO:0000313" key="2">
    <source>
        <dbReference type="Proteomes" id="UP000265703"/>
    </source>
</evidence>
<name>A0A397SGJ2_9GLOM</name>
<keyword evidence="2" id="KW-1185">Reference proteome</keyword>
<protein>
    <submittedName>
        <fullName evidence="1">Uncharacterized protein</fullName>
    </submittedName>
</protein>
<reference evidence="1 2" key="1">
    <citation type="submission" date="2018-06" db="EMBL/GenBank/DDBJ databases">
        <title>Comparative genomics reveals the genomic features of Rhizophagus irregularis, R. cerebriforme, R. diaphanum and Gigaspora rosea, and their symbiotic lifestyle signature.</title>
        <authorList>
            <person name="Morin E."/>
            <person name="San Clemente H."/>
            <person name="Chen E.C.H."/>
            <person name="De La Providencia I."/>
            <person name="Hainaut M."/>
            <person name="Kuo A."/>
            <person name="Kohler A."/>
            <person name="Murat C."/>
            <person name="Tang N."/>
            <person name="Roy S."/>
            <person name="Loubradou J."/>
            <person name="Henrissat B."/>
            <person name="Grigoriev I.V."/>
            <person name="Corradi N."/>
            <person name="Roux C."/>
            <person name="Martin F.M."/>
        </authorList>
    </citation>
    <scope>NUCLEOTIDE SEQUENCE [LARGE SCALE GENOMIC DNA]</scope>
    <source>
        <strain evidence="1 2">DAOM 227022</strain>
    </source>
</reference>
<proteinExistence type="predicted"/>
<dbReference type="EMBL" id="QKYT01000539">
    <property type="protein sequence ID" value="RIA83826.1"/>
    <property type="molecule type" value="Genomic_DNA"/>
</dbReference>
<evidence type="ECO:0000313" key="1">
    <source>
        <dbReference type="EMBL" id="RIA83826.1"/>
    </source>
</evidence>
<dbReference type="Proteomes" id="UP000265703">
    <property type="component" value="Unassembled WGS sequence"/>
</dbReference>
<sequence>MTKRKIQTDDQNNLHPRVVWEGEPITASIMTPSQATSPDSFQNLSTRGNEEKDYADLLTNHLKKKLDANSNLNDENDVEREETLLDLKFSFKNTPELELQSGSLNWNTPGLGLQPRSLNWISDGNGLVNQ</sequence>
<gene>
    <name evidence="1" type="ORF">C1645_833193</name>
</gene>
<dbReference type="AlphaFoldDB" id="A0A397SGJ2"/>
<organism evidence="1 2">
    <name type="scientific">Glomus cerebriforme</name>
    <dbReference type="NCBI Taxonomy" id="658196"/>
    <lineage>
        <taxon>Eukaryota</taxon>
        <taxon>Fungi</taxon>
        <taxon>Fungi incertae sedis</taxon>
        <taxon>Mucoromycota</taxon>
        <taxon>Glomeromycotina</taxon>
        <taxon>Glomeromycetes</taxon>
        <taxon>Glomerales</taxon>
        <taxon>Glomeraceae</taxon>
        <taxon>Glomus</taxon>
    </lineage>
</organism>